<feature type="region of interest" description="Disordered" evidence="1">
    <location>
        <begin position="72"/>
        <end position="105"/>
    </location>
</feature>
<gene>
    <name evidence="2" type="ORF">C1C91_22740</name>
</gene>
<sequence length="105" mass="10949">MKPHHLIVTLVVIAGIAAMALTSLGNIGQDRPKEGEPSINTPSHGVGVLFGSPKYQVKGDLVEGGFLDKQLLDEKGEAATPQTTPANTDPLKAPSHGVTSRNEGQ</sequence>
<dbReference type="Proteomes" id="UP000266778">
    <property type="component" value="Plasmid pAeca1-b"/>
</dbReference>
<organism evidence="2 3">
    <name type="scientific">Aeromonas caviae</name>
    <name type="common">Aeromonas punctata</name>
    <dbReference type="NCBI Taxonomy" id="648"/>
    <lineage>
        <taxon>Bacteria</taxon>
        <taxon>Pseudomonadati</taxon>
        <taxon>Pseudomonadota</taxon>
        <taxon>Gammaproteobacteria</taxon>
        <taxon>Aeromonadales</taxon>
        <taxon>Aeromonadaceae</taxon>
        <taxon>Aeromonas</taxon>
    </lineage>
</organism>
<feature type="region of interest" description="Disordered" evidence="1">
    <location>
        <begin position="26"/>
        <end position="45"/>
    </location>
</feature>
<evidence type="ECO:0000313" key="3">
    <source>
        <dbReference type="Proteomes" id="UP000266778"/>
    </source>
</evidence>
<keyword evidence="2" id="KW-0614">Plasmid</keyword>
<accession>A0A7D5UK09</accession>
<name>A0A7D5UK09_AERCA</name>
<reference evidence="2 3" key="1">
    <citation type="submission" date="2019-04" db="EMBL/GenBank/DDBJ databases">
        <title>Novel transposon Tn6433 variants accelerate the dissemination of tet(E) in Aeromonas under oxytetracycline stresses.</title>
        <authorList>
            <person name="Shi Y."/>
            <person name="Tian Z."/>
            <person name="Zhang Y."/>
            <person name="Zhang H."/>
            <person name="Yang M."/>
        </authorList>
    </citation>
    <scope>NUCLEOTIDE SEQUENCE [LARGE SCALE GENOMIC DNA]</scope>
    <source>
        <strain evidence="2 3">T25-39</strain>
        <plasmid evidence="3">paeca1-b</plasmid>
    </source>
</reference>
<geneLocation type="plasmid" evidence="3">
    <name>paeca1-b</name>
</geneLocation>
<dbReference type="AlphaFoldDB" id="A0A7D5UK09"/>
<proteinExistence type="predicted"/>
<evidence type="ECO:0000313" key="2">
    <source>
        <dbReference type="EMBL" id="QLI60453.1"/>
    </source>
</evidence>
<protein>
    <submittedName>
        <fullName evidence="2">Uncharacterized protein</fullName>
    </submittedName>
</protein>
<evidence type="ECO:0000256" key="1">
    <source>
        <dbReference type="SAM" id="MobiDB-lite"/>
    </source>
</evidence>
<dbReference type="EMBL" id="CP039627">
    <property type="protein sequence ID" value="QLI60453.1"/>
    <property type="molecule type" value="Genomic_DNA"/>
</dbReference>